<dbReference type="HOGENOM" id="CLU_064238_0_0_11"/>
<protein>
    <recommendedName>
        <fullName evidence="5">YwiC-like protein</fullName>
    </recommendedName>
</protein>
<evidence type="ECO:0000313" key="4">
    <source>
        <dbReference type="Proteomes" id="UP000010445"/>
    </source>
</evidence>
<feature type="region of interest" description="Disordered" evidence="1">
    <location>
        <begin position="1"/>
        <end position="21"/>
    </location>
</feature>
<proteinExistence type="predicted"/>
<feature type="transmembrane region" description="Helical" evidence="2">
    <location>
        <begin position="84"/>
        <end position="101"/>
    </location>
</feature>
<keyword evidence="2" id="KW-1133">Transmembrane helix</keyword>
<feature type="transmembrane region" description="Helical" evidence="2">
    <location>
        <begin position="190"/>
        <end position="208"/>
    </location>
</feature>
<evidence type="ECO:0000256" key="2">
    <source>
        <dbReference type="SAM" id="Phobius"/>
    </source>
</evidence>
<evidence type="ECO:0008006" key="5">
    <source>
        <dbReference type="Google" id="ProtNLM"/>
    </source>
</evidence>
<organism evidence="3 4">
    <name type="scientific">Corynebacterium durum F0235</name>
    <dbReference type="NCBI Taxonomy" id="1035195"/>
    <lineage>
        <taxon>Bacteria</taxon>
        <taxon>Bacillati</taxon>
        <taxon>Actinomycetota</taxon>
        <taxon>Actinomycetes</taxon>
        <taxon>Mycobacteriales</taxon>
        <taxon>Corynebacteriaceae</taxon>
        <taxon>Corynebacterium</taxon>
    </lineage>
</organism>
<dbReference type="AlphaFoldDB" id="L1MJD7"/>
<keyword evidence="2" id="KW-0812">Transmembrane</keyword>
<feature type="transmembrane region" description="Helical" evidence="2">
    <location>
        <begin position="214"/>
        <end position="231"/>
    </location>
</feature>
<dbReference type="STRING" id="1035195.HMPREF9997_00765"/>
<dbReference type="EMBL" id="AMEM01000012">
    <property type="protein sequence ID" value="EKX91393.1"/>
    <property type="molecule type" value="Genomic_DNA"/>
</dbReference>
<accession>L1MJD7</accession>
<dbReference type="OrthoDB" id="2380563at2"/>
<comment type="caution">
    <text evidence="3">The sequence shown here is derived from an EMBL/GenBank/DDBJ whole genome shotgun (WGS) entry which is preliminary data.</text>
</comment>
<dbReference type="eggNOG" id="ENOG502ZBRV">
    <property type="taxonomic scope" value="Bacteria"/>
</dbReference>
<keyword evidence="4" id="KW-1185">Reference proteome</keyword>
<dbReference type="Pfam" id="PF14256">
    <property type="entry name" value="YwiC"/>
    <property type="match status" value="1"/>
</dbReference>
<evidence type="ECO:0000256" key="1">
    <source>
        <dbReference type="SAM" id="MobiDB-lite"/>
    </source>
</evidence>
<keyword evidence="2" id="KW-0472">Membrane</keyword>
<feature type="transmembrane region" description="Helical" evidence="2">
    <location>
        <begin position="136"/>
        <end position="154"/>
    </location>
</feature>
<dbReference type="InterPro" id="IPR025576">
    <property type="entry name" value="YwiC"/>
</dbReference>
<reference evidence="3 4" key="1">
    <citation type="submission" date="2012-05" db="EMBL/GenBank/DDBJ databases">
        <authorList>
            <person name="Weinstock G."/>
            <person name="Sodergren E."/>
            <person name="Lobos E.A."/>
            <person name="Fulton L."/>
            <person name="Fulton R."/>
            <person name="Courtney L."/>
            <person name="Fronick C."/>
            <person name="O'Laughlin M."/>
            <person name="Godfrey J."/>
            <person name="Wilson R.M."/>
            <person name="Miner T."/>
            <person name="Farmer C."/>
            <person name="Delehaunty K."/>
            <person name="Cordes M."/>
            <person name="Minx P."/>
            <person name="Tomlinson C."/>
            <person name="Chen J."/>
            <person name="Wollam A."/>
            <person name="Pepin K.H."/>
            <person name="Bhonagiri V."/>
            <person name="Zhang X."/>
            <person name="Suruliraj S."/>
            <person name="Warren W."/>
            <person name="Mitreva M."/>
            <person name="Mardis E.R."/>
            <person name="Wilson R.K."/>
        </authorList>
    </citation>
    <scope>NUCLEOTIDE SEQUENCE [LARGE SCALE GENOMIC DNA]</scope>
    <source>
        <strain evidence="3 4">F0235</strain>
    </source>
</reference>
<evidence type="ECO:0000313" key="3">
    <source>
        <dbReference type="EMBL" id="EKX91393.1"/>
    </source>
</evidence>
<feature type="transmembrane region" description="Helical" evidence="2">
    <location>
        <begin position="107"/>
        <end position="124"/>
    </location>
</feature>
<dbReference type="RefSeq" id="WP_006063009.1">
    <property type="nucleotide sequence ID" value="NZ_KB290828.1"/>
</dbReference>
<feature type="compositionally biased region" description="Basic residues" evidence="1">
    <location>
        <begin position="8"/>
        <end position="18"/>
    </location>
</feature>
<feature type="transmembrane region" description="Helical" evidence="2">
    <location>
        <begin position="243"/>
        <end position="265"/>
    </location>
</feature>
<dbReference type="Proteomes" id="UP000010445">
    <property type="component" value="Unassembled WGS sequence"/>
</dbReference>
<sequence length="267" mass="29022">MTTDAPKTQKKPRRKRKNTGWVPDQHGAWVMVTVPLLLGVGLAGPSWIHLPLAVAWMTGYFAFFALGLWVKARGPRKAAFRRPLATYGGVSAAASIIVVAMYPAVVLWGVVFAPLVGVAVWEMYRRRPRSLLSGEATVLASCVMVPLASSVVGATLDARLWTITALVALYFVGTIPYVKTLIRERGDHVWFVGSVVYHCVVTAIAAALSAVGYASWWSVVVFAVLAARAWWMPWSVAHRGKKWTPKVVGLWEGASTLAVVIAALLNN</sequence>
<gene>
    <name evidence="3" type="ORF">HMPREF9997_00765</name>
</gene>
<feature type="transmembrane region" description="Helical" evidence="2">
    <location>
        <begin position="160"/>
        <end position="178"/>
    </location>
</feature>
<feature type="transmembrane region" description="Helical" evidence="2">
    <location>
        <begin position="48"/>
        <end position="72"/>
    </location>
</feature>
<name>L1MJD7_9CORY</name>
<dbReference type="PATRIC" id="fig|1035195.3.peg.683"/>
<feature type="transmembrane region" description="Helical" evidence="2">
    <location>
        <begin position="21"/>
        <end position="42"/>
    </location>
</feature>